<keyword evidence="3" id="KW-1185">Reference proteome</keyword>
<name>M5FY86_DACPD</name>
<evidence type="ECO:0000313" key="2">
    <source>
        <dbReference type="EMBL" id="EJU00775.1"/>
    </source>
</evidence>
<reference evidence="2 3" key="1">
    <citation type="journal article" date="2012" name="Science">
        <title>The Paleozoic origin of enzymatic lignin decomposition reconstructed from 31 fungal genomes.</title>
        <authorList>
            <person name="Floudas D."/>
            <person name="Binder M."/>
            <person name="Riley R."/>
            <person name="Barry K."/>
            <person name="Blanchette R.A."/>
            <person name="Henrissat B."/>
            <person name="Martinez A.T."/>
            <person name="Otillar R."/>
            <person name="Spatafora J.W."/>
            <person name="Yadav J.S."/>
            <person name="Aerts A."/>
            <person name="Benoit I."/>
            <person name="Boyd A."/>
            <person name="Carlson A."/>
            <person name="Copeland A."/>
            <person name="Coutinho P.M."/>
            <person name="de Vries R.P."/>
            <person name="Ferreira P."/>
            <person name="Findley K."/>
            <person name="Foster B."/>
            <person name="Gaskell J."/>
            <person name="Glotzer D."/>
            <person name="Gorecki P."/>
            <person name="Heitman J."/>
            <person name="Hesse C."/>
            <person name="Hori C."/>
            <person name="Igarashi K."/>
            <person name="Jurgens J.A."/>
            <person name="Kallen N."/>
            <person name="Kersten P."/>
            <person name="Kohler A."/>
            <person name="Kuees U."/>
            <person name="Kumar T.K.A."/>
            <person name="Kuo A."/>
            <person name="LaButti K."/>
            <person name="Larrondo L.F."/>
            <person name="Lindquist E."/>
            <person name="Ling A."/>
            <person name="Lombard V."/>
            <person name="Lucas S."/>
            <person name="Lundell T."/>
            <person name="Martin R."/>
            <person name="McLaughlin D.J."/>
            <person name="Morgenstern I."/>
            <person name="Morin E."/>
            <person name="Murat C."/>
            <person name="Nagy L.G."/>
            <person name="Nolan M."/>
            <person name="Ohm R.A."/>
            <person name="Patyshakuliyeva A."/>
            <person name="Rokas A."/>
            <person name="Ruiz-Duenas F.J."/>
            <person name="Sabat G."/>
            <person name="Salamov A."/>
            <person name="Samejima M."/>
            <person name="Schmutz J."/>
            <person name="Slot J.C."/>
            <person name="St John F."/>
            <person name="Stenlid J."/>
            <person name="Sun H."/>
            <person name="Sun S."/>
            <person name="Syed K."/>
            <person name="Tsang A."/>
            <person name="Wiebenga A."/>
            <person name="Young D."/>
            <person name="Pisabarro A."/>
            <person name="Eastwood D.C."/>
            <person name="Martin F."/>
            <person name="Cullen D."/>
            <person name="Grigoriev I.V."/>
            <person name="Hibbett D.S."/>
        </authorList>
    </citation>
    <scope>NUCLEOTIDE SEQUENCE [LARGE SCALE GENOMIC DNA]</scope>
    <source>
        <strain evidence="2 3">DJM-731 SS1</strain>
    </source>
</reference>
<organism evidence="2 3">
    <name type="scientific">Dacryopinax primogenitus (strain DJM 731)</name>
    <name type="common">Brown rot fungus</name>
    <dbReference type="NCBI Taxonomy" id="1858805"/>
    <lineage>
        <taxon>Eukaryota</taxon>
        <taxon>Fungi</taxon>
        <taxon>Dikarya</taxon>
        <taxon>Basidiomycota</taxon>
        <taxon>Agaricomycotina</taxon>
        <taxon>Dacrymycetes</taxon>
        <taxon>Dacrymycetales</taxon>
        <taxon>Dacrymycetaceae</taxon>
        <taxon>Dacryopinax</taxon>
    </lineage>
</organism>
<dbReference type="Proteomes" id="UP000030653">
    <property type="component" value="Unassembled WGS sequence"/>
</dbReference>
<feature type="region of interest" description="Disordered" evidence="1">
    <location>
        <begin position="1"/>
        <end position="65"/>
    </location>
</feature>
<proteinExistence type="predicted"/>
<dbReference type="RefSeq" id="XP_040627672.1">
    <property type="nucleotide sequence ID" value="XM_040768745.1"/>
</dbReference>
<dbReference type="HOGENOM" id="CLU_1408718_0_0_1"/>
<feature type="compositionally biased region" description="Basic and acidic residues" evidence="1">
    <location>
        <begin position="94"/>
        <end position="126"/>
    </location>
</feature>
<evidence type="ECO:0000256" key="1">
    <source>
        <dbReference type="SAM" id="MobiDB-lite"/>
    </source>
</evidence>
<dbReference type="GeneID" id="63683807"/>
<feature type="compositionally biased region" description="Pro residues" evidence="1">
    <location>
        <begin position="37"/>
        <end position="49"/>
    </location>
</feature>
<gene>
    <name evidence="2" type="ORF">DACRYDRAFT_108834</name>
</gene>
<protein>
    <submittedName>
        <fullName evidence="2">Uncharacterized protein</fullName>
    </submittedName>
</protein>
<dbReference type="AlphaFoldDB" id="M5FY86"/>
<evidence type="ECO:0000313" key="3">
    <source>
        <dbReference type="Proteomes" id="UP000030653"/>
    </source>
</evidence>
<feature type="region of interest" description="Disordered" evidence="1">
    <location>
        <begin position="94"/>
        <end position="137"/>
    </location>
</feature>
<accession>M5FY86</accession>
<sequence>MLLLYRQIHTPPSPPDPAPSHTAPPQAHEKDTQIDTPPSPTHPAPPHAAPPQAHAKKNPHPNGVIRDFLRKTFQKKAPDRPWYTKPLKALAEQYAKDGDPERDLKAENELRKASEQSRQKSEEATLKAKQNPGPILKESEKAVKLANHLRMGNAAEKMAERLFRKHAHPDILRVHEEHFRSNYGEFSAAYHHV</sequence>
<dbReference type="EMBL" id="JH795866">
    <property type="protein sequence ID" value="EJU00775.1"/>
    <property type="molecule type" value="Genomic_DNA"/>
</dbReference>